<protein>
    <submittedName>
        <fullName evidence="1">Toxin-antitoxin system, toxin component, RelE family</fullName>
    </submittedName>
</protein>
<gene>
    <name evidence="1" type="ORF">LEP1GSC178_2352</name>
</gene>
<evidence type="ECO:0000313" key="1">
    <source>
        <dbReference type="EMBL" id="EJZ43748.1"/>
    </source>
</evidence>
<organism evidence="1 2">
    <name type="scientific">Leptospira licerasiae str. MMD4847</name>
    <dbReference type="NCBI Taxonomy" id="1049971"/>
    <lineage>
        <taxon>Bacteria</taxon>
        <taxon>Pseudomonadati</taxon>
        <taxon>Spirochaetota</taxon>
        <taxon>Spirochaetia</taxon>
        <taxon>Leptospirales</taxon>
        <taxon>Leptospiraceae</taxon>
        <taxon>Leptospira</taxon>
    </lineage>
</organism>
<comment type="caution">
    <text evidence="1">The sequence shown here is derived from an EMBL/GenBank/DDBJ whole genome shotgun (WGS) entry which is preliminary data.</text>
</comment>
<keyword evidence="2" id="KW-1185">Reference proteome</keyword>
<dbReference type="EMBL" id="AHOM02000001">
    <property type="protein sequence ID" value="EJZ43748.1"/>
    <property type="molecule type" value="Genomic_DNA"/>
</dbReference>
<accession>A0ABP2RLD6</accession>
<evidence type="ECO:0000313" key="2">
    <source>
        <dbReference type="Proteomes" id="UP000018720"/>
    </source>
</evidence>
<proteinExistence type="predicted"/>
<name>A0ABP2RLD6_9LEPT</name>
<dbReference type="Proteomes" id="UP000018720">
    <property type="component" value="Unassembled WGS sequence"/>
</dbReference>
<reference evidence="1 2" key="1">
    <citation type="submission" date="2012-08" db="EMBL/GenBank/DDBJ databases">
        <authorList>
            <person name="Harkins D.M."/>
            <person name="Durkin A.S."/>
            <person name="Selengut J.D."/>
            <person name="Sanka R."/>
            <person name="DePew J."/>
            <person name="Purushe J."/>
            <person name="Matthias M.A."/>
            <person name="Vinetz J.M."/>
            <person name="Sutton G.G."/>
            <person name="Nelson W.C."/>
            <person name="Fouts D.E."/>
        </authorList>
    </citation>
    <scope>NUCLEOTIDE SEQUENCE [LARGE SCALE GENOMIC DNA]</scope>
    <source>
        <strain evidence="1 2">MMD4847</strain>
    </source>
</reference>
<sequence>MTHAFIKNVQKVPTREIKRAVEYRKEFLSRFTEEKLRRRLNDEEL</sequence>